<protein>
    <submittedName>
        <fullName evidence="1">Uncharacterized protein</fullName>
    </submittedName>
</protein>
<organism evidence="1 2">
    <name type="scientific">Yimella lutea</name>
    <dbReference type="NCBI Taxonomy" id="587872"/>
    <lineage>
        <taxon>Bacteria</taxon>
        <taxon>Bacillati</taxon>
        <taxon>Actinomycetota</taxon>
        <taxon>Actinomycetes</taxon>
        <taxon>Micrococcales</taxon>
        <taxon>Dermacoccaceae</taxon>
        <taxon>Yimella</taxon>
    </lineage>
</organism>
<keyword evidence="2" id="KW-1185">Reference proteome</keyword>
<sequence>MPSYLFSHVLVHLCVQPSQETVGQPLRRTVGIMEPTSSTTTVNAVERLRARRGLWLEPADLFDADLAATNPTAAHLRGQHIVYRPGDLVELPSAAQ</sequence>
<dbReference type="Proteomes" id="UP000320806">
    <property type="component" value="Unassembled WGS sequence"/>
</dbReference>
<name>A0A542EGJ7_9MICO</name>
<accession>A0A542EGJ7</accession>
<dbReference type="EMBL" id="VFMO01000001">
    <property type="protein sequence ID" value="TQJ14462.1"/>
    <property type="molecule type" value="Genomic_DNA"/>
</dbReference>
<comment type="caution">
    <text evidence="1">The sequence shown here is derived from an EMBL/GenBank/DDBJ whole genome shotgun (WGS) entry which is preliminary data.</text>
</comment>
<reference evidence="1 2" key="1">
    <citation type="submission" date="2019-06" db="EMBL/GenBank/DDBJ databases">
        <title>Sequencing the genomes of 1000 actinobacteria strains.</title>
        <authorList>
            <person name="Klenk H.-P."/>
        </authorList>
    </citation>
    <scope>NUCLEOTIDE SEQUENCE [LARGE SCALE GENOMIC DNA]</scope>
    <source>
        <strain evidence="1 2">DSM 19828</strain>
    </source>
</reference>
<proteinExistence type="predicted"/>
<evidence type="ECO:0000313" key="1">
    <source>
        <dbReference type="EMBL" id="TQJ14462.1"/>
    </source>
</evidence>
<evidence type="ECO:0000313" key="2">
    <source>
        <dbReference type="Proteomes" id="UP000320806"/>
    </source>
</evidence>
<dbReference type="AlphaFoldDB" id="A0A542EGJ7"/>
<gene>
    <name evidence="1" type="ORF">FB459_1923</name>
</gene>